<name>A0A7G5BXC6_9BACL</name>
<dbReference type="SMART" id="SM00564">
    <property type="entry name" value="PQQ"/>
    <property type="match status" value="5"/>
</dbReference>
<dbReference type="Gene3D" id="2.130.10.10">
    <property type="entry name" value="YVTN repeat-like/Quinoprotein amine dehydrogenase"/>
    <property type="match status" value="2"/>
</dbReference>
<evidence type="ECO:0000313" key="4">
    <source>
        <dbReference type="Proteomes" id="UP000515679"/>
    </source>
</evidence>
<organism evidence="3 4">
    <name type="scientific">Cohnella cholangitidis</name>
    <dbReference type="NCBI Taxonomy" id="2598458"/>
    <lineage>
        <taxon>Bacteria</taxon>
        <taxon>Bacillati</taxon>
        <taxon>Bacillota</taxon>
        <taxon>Bacilli</taxon>
        <taxon>Bacillales</taxon>
        <taxon>Paenibacillaceae</taxon>
        <taxon>Cohnella</taxon>
    </lineage>
</organism>
<dbReference type="InterPro" id="IPR011047">
    <property type="entry name" value="Quinoprotein_ADH-like_sf"/>
</dbReference>
<dbReference type="PANTHER" id="PTHR34512">
    <property type="entry name" value="CELL SURFACE PROTEIN"/>
    <property type="match status" value="1"/>
</dbReference>
<evidence type="ECO:0000313" key="3">
    <source>
        <dbReference type="EMBL" id="QMV41610.1"/>
    </source>
</evidence>
<dbReference type="EMBL" id="CP041969">
    <property type="protein sequence ID" value="QMV41610.1"/>
    <property type="molecule type" value="Genomic_DNA"/>
</dbReference>
<reference evidence="3 4" key="1">
    <citation type="submission" date="2019-07" db="EMBL/GenBank/DDBJ databases">
        <authorList>
            <person name="Kim J.K."/>
            <person name="Cheong H.-M."/>
            <person name="Choi Y."/>
            <person name="Hwang K.J."/>
            <person name="Lee S."/>
            <person name="Choi C."/>
        </authorList>
    </citation>
    <scope>NUCLEOTIDE SEQUENCE [LARGE SCALE GENOMIC DNA]</scope>
    <source>
        <strain evidence="3 4">KS 22</strain>
    </source>
</reference>
<dbReference type="Pfam" id="PF13360">
    <property type="entry name" value="PQQ_2"/>
    <property type="match status" value="1"/>
</dbReference>
<dbReference type="Proteomes" id="UP000515679">
    <property type="component" value="Chromosome"/>
</dbReference>
<evidence type="ECO:0000259" key="2">
    <source>
        <dbReference type="Pfam" id="PF13360"/>
    </source>
</evidence>
<keyword evidence="4" id="KW-1185">Reference proteome</keyword>
<dbReference type="InterPro" id="IPR002372">
    <property type="entry name" value="PQQ_rpt_dom"/>
</dbReference>
<accession>A0A7G5BXC6</accession>
<dbReference type="SUPFAM" id="SSF50998">
    <property type="entry name" value="Quinoprotein alcohol dehydrogenase-like"/>
    <property type="match status" value="1"/>
</dbReference>
<dbReference type="InterPro" id="IPR015943">
    <property type="entry name" value="WD40/YVTN_repeat-like_dom_sf"/>
</dbReference>
<evidence type="ECO:0000256" key="1">
    <source>
        <dbReference type="SAM" id="MobiDB-lite"/>
    </source>
</evidence>
<protein>
    <submittedName>
        <fullName evidence="3">PQQ-binding-like beta-propeller repeat protein</fullName>
    </submittedName>
</protein>
<feature type="domain" description="Pyrrolo-quinoline quinone repeat" evidence="2">
    <location>
        <begin position="485"/>
        <end position="645"/>
    </location>
</feature>
<dbReference type="PANTHER" id="PTHR34512:SF30">
    <property type="entry name" value="OUTER MEMBRANE PROTEIN ASSEMBLY FACTOR BAMB"/>
    <property type="match status" value="1"/>
</dbReference>
<gene>
    <name evidence="3" type="ORF">FPL14_10770</name>
</gene>
<dbReference type="InterPro" id="IPR018391">
    <property type="entry name" value="PQQ_b-propeller_rpt"/>
</dbReference>
<sequence length="858" mass="95581">MSHMAFDRGGYLMDRCRAMIRRGLAVLFSIAILNGCSNNDQTESSKPIIESVSASPASSPSPMPSPPSSHERLKYEEVKKMLSIDMTMEEARDIFGSSYEIESPSLYLRSDWIPVELWKYSDGASASLQLNWSQDQRLLYAIFYDQDAQGNRRSYIPTIGALKGSSSEDNPVAEQSGIRLGQSVTVAEGTAGYDMLSSPLPQLSYLAVPSRPVTVTAINESFAEVDDDGVRSWIPIWYFTKEAADIQTIDPIELKMNQDGFAYWYPGSQTVASAIKQNETMYAFRSYGDWYGVTVAATTDNDHPGAGLMWIRKNQATSSGKAWLPLYDNGAVTSDSIASAVRSELGLGVADGRIKRIFGHPQFQEASDNIEQPGKLKTLKVWRYENAFSELILTWSDRRTLLNYRYRDRSGEYDFGNWNQISLDQPARIPAVADEDTPVAASAKVLYDWRTQTELPYNYLVGEAGKTLLVAGEDNGFSGFHEASHLYGLNRDTGTRLWKYDFGHGLHLYAFSAQSEAIVFYRINENGVEGSSYELQAIDVTKGNKLWQKNFKLDAAIDDQSYSASGNVAVLSYTQTTGEETTTSLEARDIRSGRVLWNKSIAGSARLIEQNSQLPVIAVESVSQPLANSLITALDPRNGKVKWELKERTAYLSADNLLTVDNRFPQGELNGYWTRSYDQLILVDAGSGKSKLALPITYEYGIHYDGINERYMFSQRALDGEKLYDSQDVSSSLIDLRTGKTLWSVKGKADRGLIRGGRLFYCLDGKPRAVNLSDGKMIWEAGFTARGMMELDRDRLLVEGIPDVFVVDAVSGRLENRLHDVRIGYHEVTPTDQIYGVLTVLDSELYVGSSNGFFGKVK</sequence>
<dbReference type="KEGG" id="cchl:FPL14_10770"/>
<proteinExistence type="predicted"/>
<feature type="region of interest" description="Disordered" evidence="1">
    <location>
        <begin position="41"/>
        <end position="71"/>
    </location>
</feature>
<dbReference type="AlphaFoldDB" id="A0A7G5BXC6"/>